<dbReference type="KEGG" id="rsz:130507854"/>
<sequence length="112" mass="12963">MKGNNIKNQKRLFPRKGVIQIKMLISISGHLTMDSCIVAIEPSRKFSLFDVMDPERIWLFSKFCIWNRGLHTLYLPETAKAAGLNYLQNNRATETTLRKHSEFTTGTRKVHI</sequence>
<evidence type="ECO:0000313" key="1">
    <source>
        <dbReference type="Proteomes" id="UP000504610"/>
    </source>
</evidence>
<dbReference type="Proteomes" id="UP000504610">
    <property type="component" value="Chromosome 4"/>
</dbReference>
<dbReference type="Proteomes" id="UP000504610">
    <property type="component" value="Chromosome 2"/>
</dbReference>
<accession>A0A9W3D3H8</accession>
<reference evidence="1" key="1">
    <citation type="journal article" date="2019" name="Database">
        <title>The radish genome database (RadishGD): an integrated information resource for radish genomics.</title>
        <authorList>
            <person name="Yu H.J."/>
            <person name="Baek S."/>
            <person name="Lee Y.J."/>
            <person name="Cho A."/>
            <person name="Mun J.H."/>
        </authorList>
    </citation>
    <scope>NUCLEOTIDE SEQUENCE [LARGE SCALE GENOMIC DNA]</scope>
    <source>
        <strain evidence="1">cv. WK10039</strain>
    </source>
</reference>
<dbReference type="GeneID" id="130507854"/>
<organism evidence="1 2">
    <name type="scientific">Raphanus sativus</name>
    <name type="common">Radish</name>
    <name type="synonym">Raphanus raphanistrum var. sativus</name>
    <dbReference type="NCBI Taxonomy" id="3726"/>
    <lineage>
        <taxon>Eukaryota</taxon>
        <taxon>Viridiplantae</taxon>
        <taxon>Streptophyta</taxon>
        <taxon>Embryophyta</taxon>
        <taxon>Tracheophyta</taxon>
        <taxon>Spermatophyta</taxon>
        <taxon>Magnoliopsida</taxon>
        <taxon>eudicotyledons</taxon>
        <taxon>Gunneridae</taxon>
        <taxon>Pentapetalae</taxon>
        <taxon>rosids</taxon>
        <taxon>malvids</taxon>
        <taxon>Brassicales</taxon>
        <taxon>Brassicaceae</taxon>
        <taxon>Brassiceae</taxon>
        <taxon>Raphanus</taxon>
    </lineage>
</organism>
<reference evidence="2 3" key="2">
    <citation type="submission" date="2025-04" db="UniProtKB">
        <authorList>
            <consortium name="RefSeq"/>
        </authorList>
    </citation>
    <scope>IDENTIFICATION</scope>
    <source>
        <tissue evidence="2 3">Leaf</tissue>
    </source>
</reference>
<dbReference type="RefSeq" id="XP_056858495.1">
    <property type="nucleotide sequence ID" value="XM_057002515.1"/>
</dbReference>
<keyword evidence="1" id="KW-1185">Reference proteome</keyword>
<evidence type="ECO:0000313" key="2">
    <source>
        <dbReference type="RefSeq" id="XP_056858495.1"/>
    </source>
</evidence>
<dbReference type="RefSeq" id="XP_056863862.1">
    <property type="nucleotide sequence ID" value="XM_057007882.1"/>
</dbReference>
<dbReference type="KEGG" id="rsz:130511064"/>
<evidence type="ECO:0000313" key="3">
    <source>
        <dbReference type="RefSeq" id="XP_056863862.1"/>
    </source>
</evidence>
<proteinExistence type="predicted"/>
<protein>
    <submittedName>
        <fullName evidence="2">Uncharacterized protein LOC130507854</fullName>
    </submittedName>
    <submittedName>
        <fullName evidence="3">Uncharacterized protein LOC130511064</fullName>
    </submittedName>
</protein>
<name>A0A9W3D3H8_RAPSA</name>
<dbReference type="AlphaFoldDB" id="A0A9W3D3H8"/>
<gene>
    <name evidence="2" type="primary">LOC130507854</name>
    <name evidence="3" type="synonym">LOC130511064</name>
</gene>